<evidence type="ECO:0000313" key="2">
    <source>
        <dbReference type="EMBL" id="SHG92196.1"/>
    </source>
</evidence>
<dbReference type="Proteomes" id="UP000184212">
    <property type="component" value="Unassembled WGS sequence"/>
</dbReference>
<dbReference type="SUPFAM" id="SSF53335">
    <property type="entry name" value="S-adenosyl-L-methionine-dependent methyltransferases"/>
    <property type="match status" value="1"/>
</dbReference>
<evidence type="ECO:0000313" key="3">
    <source>
        <dbReference type="Proteomes" id="UP000184212"/>
    </source>
</evidence>
<accession>A0A1M5NRJ1</accession>
<organism evidence="2 3">
    <name type="scientific">Chryseolinea serpens</name>
    <dbReference type="NCBI Taxonomy" id="947013"/>
    <lineage>
        <taxon>Bacteria</taxon>
        <taxon>Pseudomonadati</taxon>
        <taxon>Bacteroidota</taxon>
        <taxon>Cytophagia</taxon>
        <taxon>Cytophagales</taxon>
        <taxon>Fulvivirgaceae</taxon>
        <taxon>Chryseolinea</taxon>
    </lineage>
</organism>
<proteinExistence type="predicted"/>
<protein>
    <submittedName>
        <fullName evidence="2">Methyltransferase domain-containing protein</fullName>
    </submittedName>
</protein>
<dbReference type="CDD" id="cd02440">
    <property type="entry name" value="AdoMet_MTases"/>
    <property type="match status" value="1"/>
</dbReference>
<gene>
    <name evidence="2" type="ORF">SAMN04488109_2483</name>
</gene>
<dbReference type="STRING" id="947013.SAMN04488109_2483"/>
<keyword evidence="3" id="KW-1185">Reference proteome</keyword>
<dbReference type="GO" id="GO:0032259">
    <property type="term" value="P:methylation"/>
    <property type="evidence" value="ECO:0007669"/>
    <property type="project" value="UniProtKB-KW"/>
</dbReference>
<dbReference type="EMBL" id="FQWQ01000001">
    <property type="protein sequence ID" value="SHG92196.1"/>
    <property type="molecule type" value="Genomic_DNA"/>
</dbReference>
<dbReference type="InterPro" id="IPR029063">
    <property type="entry name" value="SAM-dependent_MTases_sf"/>
</dbReference>
<dbReference type="OrthoDB" id="6307329at2"/>
<dbReference type="GO" id="GO:0008757">
    <property type="term" value="F:S-adenosylmethionine-dependent methyltransferase activity"/>
    <property type="evidence" value="ECO:0007669"/>
    <property type="project" value="InterPro"/>
</dbReference>
<dbReference type="InterPro" id="IPR013216">
    <property type="entry name" value="Methyltransf_11"/>
</dbReference>
<keyword evidence="2" id="KW-0489">Methyltransferase</keyword>
<feature type="domain" description="Methyltransferase type 11" evidence="1">
    <location>
        <begin position="74"/>
        <end position="145"/>
    </location>
</feature>
<dbReference type="Pfam" id="PF08241">
    <property type="entry name" value="Methyltransf_11"/>
    <property type="match status" value="1"/>
</dbReference>
<reference evidence="2 3" key="1">
    <citation type="submission" date="2016-11" db="EMBL/GenBank/DDBJ databases">
        <authorList>
            <person name="Jaros S."/>
            <person name="Januszkiewicz K."/>
            <person name="Wedrychowicz H."/>
        </authorList>
    </citation>
    <scope>NUCLEOTIDE SEQUENCE [LARGE SCALE GENOMIC DNA]</scope>
    <source>
        <strain evidence="2 3">DSM 24574</strain>
    </source>
</reference>
<keyword evidence="2" id="KW-0808">Transferase</keyword>
<dbReference type="Gene3D" id="3.40.50.150">
    <property type="entry name" value="Vaccinia Virus protein VP39"/>
    <property type="match status" value="1"/>
</dbReference>
<evidence type="ECO:0000259" key="1">
    <source>
        <dbReference type="Pfam" id="PF08241"/>
    </source>
</evidence>
<dbReference type="AlphaFoldDB" id="A0A1M5NRJ1"/>
<sequence length="232" mass="26129">MIANIARNILKGINRRLNAPNWKSFRHLEPISNVFGYDRGNQSIHRYYIDNFVAMNAGKIKGRTLEVAERTYTQRHGQQVTQADIIHYSEHKGDGSFIGDLTKQETLPEERFDTFVCTQTFNFIYDFKAAIQGSKYVLKPGGFLIATVSGIQQISTYDASRWGDYWRFTSESCKKGFGEIFGEANVEVTTFGNVLASIAALEGLSATELTKEELAFSDPSYEIIIGIVARKN</sequence>
<name>A0A1M5NRJ1_9BACT</name>